<organism evidence="3 4">
    <name type="scientific">Cronartium quercuum f. sp. fusiforme G11</name>
    <dbReference type="NCBI Taxonomy" id="708437"/>
    <lineage>
        <taxon>Eukaryota</taxon>
        <taxon>Fungi</taxon>
        <taxon>Dikarya</taxon>
        <taxon>Basidiomycota</taxon>
        <taxon>Pucciniomycotina</taxon>
        <taxon>Pucciniomycetes</taxon>
        <taxon>Pucciniales</taxon>
        <taxon>Coleosporiaceae</taxon>
        <taxon>Cronartium</taxon>
    </lineage>
</organism>
<dbReference type="InterPro" id="IPR058933">
    <property type="entry name" value="YMC020W-like_ab_hydrolase"/>
</dbReference>
<keyword evidence="4" id="KW-1185">Reference proteome</keyword>
<feature type="compositionally biased region" description="Polar residues" evidence="1">
    <location>
        <begin position="174"/>
        <end position="192"/>
    </location>
</feature>
<feature type="region of interest" description="Disordered" evidence="1">
    <location>
        <begin position="174"/>
        <end position="208"/>
    </location>
</feature>
<feature type="compositionally biased region" description="Polar residues" evidence="1">
    <location>
        <begin position="239"/>
        <end position="254"/>
    </location>
</feature>
<gene>
    <name evidence="3" type="ORF">CROQUDRAFT_38547</name>
</gene>
<feature type="compositionally biased region" description="Polar residues" evidence="1">
    <location>
        <begin position="19"/>
        <end position="33"/>
    </location>
</feature>
<evidence type="ECO:0000259" key="2">
    <source>
        <dbReference type="Pfam" id="PF26147"/>
    </source>
</evidence>
<feature type="compositionally biased region" description="Polar residues" evidence="1">
    <location>
        <begin position="40"/>
        <end position="57"/>
    </location>
</feature>
<dbReference type="Proteomes" id="UP000886653">
    <property type="component" value="Unassembled WGS sequence"/>
</dbReference>
<feature type="region of interest" description="Disordered" evidence="1">
    <location>
        <begin position="225"/>
        <end position="276"/>
    </location>
</feature>
<comment type="caution">
    <text evidence="3">The sequence shown here is derived from an EMBL/GenBank/DDBJ whole genome shotgun (WGS) entry which is preliminary data.</text>
</comment>
<protein>
    <recommendedName>
        <fullName evidence="2">YMC020W-like alpha/beta hydrolase domain-containing protein</fullName>
    </recommendedName>
</protein>
<evidence type="ECO:0000256" key="1">
    <source>
        <dbReference type="SAM" id="MobiDB-lite"/>
    </source>
</evidence>
<accession>A0A9P6NQW6</accession>
<name>A0A9P6NQW6_9BASI</name>
<dbReference type="PANTHER" id="PTHR47349:SF1">
    <property type="entry name" value="AER328WP"/>
    <property type="match status" value="1"/>
</dbReference>
<feature type="compositionally biased region" description="Low complexity" evidence="1">
    <location>
        <begin position="108"/>
        <end position="117"/>
    </location>
</feature>
<feature type="compositionally biased region" description="Basic residues" evidence="1">
    <location>
        <begin position="1"/>
        <end position="10"/>
    </location>
</feature>
<dbReference type="InterPro" id="IPR058934">
    <property type="entry name" value="YMC020W-like"/>
</dbReference>
<dbReference type="EMBL" id="MU167220">
    <property type="protein sequence ID" value="KAG0150374.1"/>
    <property type="molecule type" value="Genomic_DNA"/>
</dbReference>
<feature type="compositionally biased region" description="Polar residues" evidence="1">
    <location>
        <begin position="87"/>
        <end position="98"/>
    </location>
</feature>
<feature type="compositionally biased region" description="Polar residues" evidence="1">
    <location>
        <begin position="199"/>
        <end position="208"/>
    </location>
</feature>
<proteinExistence type="predicted"/>
<feature type="domain" description="YMC020W-like alpha/beta hydrolase" evidence="2">
    <location>
        <begin position="381"/>
        <end position="734"/>
    </location>
</feature>
<dbReference type="OrthoDB" id="5598028at2759"/>
<sequence length="786" mass="87228">MTKPQQRRTSRWYPRILASDTTISTSTKETYSVQADRPSTDFNTTANTSKQDVSTTRSGSPGGPSCSAPDEPAPVVGVEPPSGSDRALSTASDTQSSWWGWGRPVNLETRASASSTRSAHESTDASLVDASSLQTQEIQTTPSLNDSNPQTYVARVGSWVYSWYDNGVPVSSLSPNDSAPNSSQPGSTNQLSDLIPNPISESIPTNSRGWAGMFSTRRVIPARDVDEERKSVETMEIELTSSSPEDLGPTQQSTRKSEPEAQSEPPKAEIHQPLTDSSLPLSRISIVNGKARATIPNLVLPSFEDTFMHPPRSFAPKSATNNKLKQTIDLVQAYIFSSPPISPEVELEDLHTRERQIRELFHRNSHISVRLPKPLEVLGVDKKERLKALGKVVVIGIHGWFPGPWLETVIGKPTGTSAKFANMMGSSLQEYVEGHLGGSLNQEFLTLIALEGDGTVDKRVDRLYKELYKRQDWVHSIHAADAIFVVAHSQGSIVSCKLLERLIKMDGVSGEKVMLLCMCGIWNGPFMGLNNSYAFQPVLKLLEGPAAHELFEFQDPRSRASQSVLASLNFCLSTGIKMLLVASLNDQVVPLYSALYNSISHPSILRAVFIDSAVFYSTDFLTNLITFCQRLRNAGLSDHGLQNHLSEAVIGSLSGVGHSTVYEDRDVFNLAVRYFFETSSPLESPTWVEEPARKGRARRKRLPLSLTQVDSSFFPKERQNPFLLPWALRGLMDDRLVQMLFGRELKRLRAEFDDWKPVTKVLKELKMRLEPLKSVKDVFNPFLEKR</sequence>
<dbReference type="PANTHER" id="PTHR47349">
    <property type="entry name" value="CHROMOSOME 8, WHOLE GENOME SHOTGUN SEQUENCE"/>
    <property type="match status" value="1"/>
</dbReference>
<evidence type="ECO:0000313" key="4">
    <source>
        <dbReference type="Proteomes" id="UP000886653"/>
    </source>
</evidence>
<reference evidence="3" key="1">
    <citation type="submission" date="2013-11" db="EMBL/GenBank/DDBJ databases">
        <title>Genome sequence of the fusiform rust pathogen reveals effectors for host alternation and coevolution with pine.</title>
        <authorList>
            <consortium name="DOE Joint Genome Institute"/>
            <person name="Smith K."/>
            <person name="Pendleton A."/>
            <person name="Kubisiak T."/>
            <person name="Anderson C."/>
            <person name="Salamov A."/>
            <person name="Aerts A."/>
            <person name="Riley R."/>
            <person name="Clum A."/>
            <person name="Lindquist E."/>
            <person name="Ence D."/>
            <person name="Campbell M."/>
            <person name="Kronenberg Z."/>
            <person name="Feau N."/>
            <person name="Dhillon B."/>
            <person name="Hamelin R."/>
            <person name="Burleigh J."/>
            <person name="Smith J."/>
            <person name="Yandell M."/>
            <person name="Nelson C."/>
            <person name="Grigoriev I."/>
            <person name="Davis J."/>
        </authorList>
    </citation>
    <scope>NUCLEOTIDE SEQUENCE</scope>
    <source>
        <strain evidence="3">G11</strain>
    </source>
</reference>
<feature type="region of interest" description="Disordered" evidence="1">
    <location>
        <begin position="1"/>
        <end position="133"/>
    </location>
</feature>
<evidence type="ECO:0000313" key="3">
    <source>
        <dbReference type="EMBL" id="KAG0150374.1"/>
    </source>
</evidence>
<dbReference type="AlphaFoldDB" id="A0A9P6NQW6"/>
<dbReference type="Pfam" id="PF26147">
    <property type="entry name" value="AB_HYDROLASE_YMC0-YMC35"/>
    <property type="match status" value="1"/>
</dbReference>